<organism evidence="2 3">
    <name type="scientific">Chitinibacter fontanus</name>
    <dbReference type="NCBI Taxonomy" id="1737446"/>
    <lineage>
        <taxon>Bacteria</taxon>
        <taxon>Pseudomonadati</taxon>
        <taxon>Pseudomonadota</taxon>
        <taxon>Betaproteobacteria</taxon>
        <taxon>Neisseriales</taxon>
        <taxon>Chitinibacteraceae</taxon>
        <taxon>Chitinibacter</taxon>
    </lineage>
</organism>
<gene>
    <name evidence="2" type="ORF">HZU75_02555</name>
</gene>
<feature type="transmembrane region" description="Helical" evidence="1">
    <location>
        <begin position="7"/>
        <end position="23"/>
    </location>
</feature>
<evidence type="ECO:0000256" key="1">
    <source>
        <dbReference type="SAM" id="Phobius"/>
    </source>
</evidence>
<feature type="transmembrane region" description="Helical" evidence="1">
    <location>
        <begin position="223"/>
        <end position="241"/>
    </location>
</feature>
<keyword evidence="1" id="KW-1133">Transmembrane helix</keyword>
<feature type="transmembrane region" description="Helical" evidence="1">
    <location>
        <begin position="299"/>
        <end position="318"/>
    </location>
</feature>
<evidence type="ECO:0000313" key="3">
    <source>
        <dbReference type="Proteomes" id="UP000510822"/>
    </source>
</evidence>
<dbReference type="KEGG" id="cfon:HZU75_02555"/>
<dbReference type="RefSeq" id="WP_180307650.1">
    <property type="nucleotide sequence ID" value="NZ_CP058952.1"/>
</dbReference>
<protein>
    <submittedName>
        <fullName evidence="2">Uncharacterized protein</fullName>
    </submittedName>
</protein>
<feature type="transmembrane region" description="Helical" evidence="1">
    <location>
        <begin position="29"/>
        <end position="44"/>
    </location>
</feature>
<feature type="transmembrane region" description="Helical" evidence="1">
    <location>
        <begin position="324"/>
        <end position="355"/>
    </location>
</feature>
<dbReference type="AlphaFoldDB" id="A0A7D5ZH63"/>
<feature type="transmembrane region" description="Helical" evidence="1">
    <location>
        <begin position="188"/>
        <end position="217"/>
    </location>
</feature>
<keyword evidence="1" id="KW-0472">Membrane</keyword>
<keyword evidence="3" id="KW-1185">Reference proteome</keyword>
<accession>A0A7D5ZH63</accession>
<feature type="transmembrane region" description="Helical" evidence="1">
    <location>
        <begin position="76"/>
        <end position="94"/>
    </location>
</feature>
<keyword evidence="1" id="KW-0812">Transmembrane</keyword>
<proteinExistence type="predicted"/>
<sequence>MKDRLPFVWWIFLLAPVLTFFKAPLGLSVGDYLVLFCFLYLFFFGGIEKTFYFFSMTMVILFVPYLTYYFCFYSEGVLPVLRMILFAFFCLFFCGCRKQDYAFLKAYGLIATIAGACLVFQWVLFNYFGYFFTYFDSKYGIEENALLLMDLSKDQYRTGGLFREPSYFAVFTAPALFYFARTRQWLNWFWMSFCVFLSTSVLGLMFVVLSLIVQMVYLVRNKLVVILFLAIFVLLTYVAIVTNTLPERLVETLNGGASFRARVLDGSEAIFDLPKYAFYPNLEVWSLIEAKDGFWLNSFYYLIVMFGFGAGILWLLYFMCVPNILILVLFVLLMTTNSVSSPYFLTATVVLRALVRSTVPAKKMKLLKCNIEFYIVCRELF</sequence>
<evidence type="ECO:0000313" key="2">
    <source>
        <dbReference type="EMBL" id="QLI80510.1"/>
    </source>
</evidence>
<name>A0A7D5ZH63_9NEIS</name>
<dbReference type="Proteomes" id="UP000510822">
    <property type="component" value="Chromosome"/>
</dbReference>
<feature type="transmembrane region" description="Helical" evidence="1">
    <location>
        <begin position="106"/>
        <end position="128"/>
    </location>
</feature>
<feature type="transmembrane region" description="Helical" evidence="1">
    <location>
        <begin position="51"/>
        <end position="70"/>
    </location>
</feature>
<reference evidence="2 3" key="1">
    <citation type="journal article" date="2016" name="Int. J. Syst. Evol. Microbiol.">
        <title>Chitinibacter fontanus sp. nov., isolated from a spring.</title>
        <authorList>
            <person name="Sheu S.Y."/>
            <person name="Li Y.S."/>
            <person name="Young C.C."/>
            <person name="Chen W.M."/>
        </authorList>
    </citation>
    <scope>NUCLEOTIDE SEQUENCE [LARGE SCALE GENOMIC DNA]</scope>
    <source>
        <strain evidence="2 3">STM-7</strain>
    </source>
</reference>
<dbReference type="EMBL" id="CP058952">
    <property type="protein sequence ID" value="QLI80510.1"/>
    <property type="molecule type" value="Genomic_DNA"/>
</dbReference>